<organism evidence="1 2">
    <name type="scientific">Vavraia culicis (isolate floridensis)</name>
    <name type="common">Microsporidian parasite</name>
    <dbReference type="NCBI Taxonomy" id="948595"/>
    <lineage>
        <taxon>Eukaryota</taxon>
        <taxon>Fungi</taxon>
        <taxon>Fungi incertae sedis</taxon>
        <taxon>Microsporidia</taxon>
        <taxon>Pleistophoridae</taxon>
        <taxon>Vavraia</taxon>
    </lineage>
</organism>
<keyword evidence="2" id="KW-1185">Reference proteome</keyword>
<dbReference type="RefSeq" id="XP_008074675.1">
    <property type="nucleotide sequence ID" value="XM_008076484.1"/>
</dbReference>
<dbReference type="EMBL" id="GL877430">
    <property type="protein sequence ID" value="ELA46885.1"/>
    <property type="molecule type" value="Genomic_DNA"/>
</dbReference>
<dbReference type="AlphaFoldDB" id="L2GUY0"/>
<evidence type="ECO:0000313" key="2">
    <source>
        <dbReference type="Proteomes" id="UP000011081"/>
    </source>
</evidence>
<dbReference type="Gene3D" id="1.25.40.180">
    <property type="match status" value="1"/>
</dbReference>
<dbReference type="OrthoDB" id="27832at2759"/>
<protein>
    <submittedName>
        <fullName evidence="1">Uncharacterized protein</fullName>
    </submittedName>
</protein>
<dbReference type="InParanoid" id="L2GUY0"/>
<dbReference type="OMA" id="EICACGI"/>
<dbReference type="VEuPathDB" id="MicrosporidiaDB:VCUG_01659"/>
<proteinExistence type="predicted"/>
<accession>L2GUY0</accession>
<gene>
    <name evidence="1" type="ORF">VCUG_01659</name>
</gene>
<dbReference type="STRING" id="948595.L2GUY0"/>
<name>L2GUY0_VAVCU</name>
<dbReference type="Proteomes" id="UP000011081">
    <property type="component" value="Unassembled WGS sequence"/>
</dbReference>
<reference evidence="2" key="1">
    <citation type="submission" date="2011-03" db="EMBL/GenBank/DDBJ databases">
        <title>The genome sequence of Vavraia culicis strain floridensis.</title>
        <authorList>
            <consortium name="The Broad Institute Genome Sequencing Platform"/>
            <person name="Cuomo C."/>
            <person name="Becnel J."/>
            <person name="Sanscrainte N."/>
            <person name="Young S.K."/>
            <person name="Zeng Q."/>
            <person name="Gargeya S."/>
            <person name="Fitzgerald M."/>
            <person name="Haas B."/>
            <person name="Abouelleil A."/>
            <person name="Alvarado L."/>
            <person name="Arachchi H.M."/>
            <person name="Berlin A."/>
            <person name="Chapman S.B."/>
            <person name="Gearin G."/>
            <person name="Goldberg J."/>
            <person name="Griggs A."/>
            <person name="Gujja S."/>
            <person name="Hansen M."/>
            <person name="Heiman D."/>
            <person name="Howarth C."/>
            <person name="Larimer J."/>
            <person name="Lui A."/>
            <person name="MacDonald P.J.P."/>
            <person name="McCowen C."/>
            <person name="Montmayeur A."/>
            <person name="Murphy C."/>
            <person name="Neiman D."/>
            <person name="Pearson M."/>
            <person name="Priest M."/>
            <person name="Roberts A."/>
            <person name="Saif S."/>
            <person name="Shea T."/>
            <person name="Sisk P."/>
            <person name="Stolte C."/>
            <person name="Sykes S."/>
            <person name="Wortman J."/>
            <person name="Nusbaum C."/>
            <person name="Birren B."/>
        </authorList>
    </citation>
    <scope>NUCLEOTIDE SEQUENCE [LARGE SCALE GENOMIC DNA]</scope>
    <source>
        <strain evidence="2">floridensis</strain>
    </source>
</reference>
<dbReference type="GeneID" id="19879533"/>
<evidence type="ECO:0000313" key="1">
    <source>
        <dbReference type="EMBL" id="ELA46885.1"/>
    </source>
</evidence>
<dbReference type="HOGENOM" id="CLU_438177_0_0_1"/>
<sequence>MCYQEEKIAYIAREDLGGQPKTGTLKKITALLNQIKQVRESSLLKILEDLSSVDLSNFLDDAITSLLEHDGRNVHTTMRIVFKLSRTYDDFDDVFLHSFKEILRQNLKTECIDFYAIIYAEICACGIEKQERYRNFLRKTMEGNFYKHKLGVLHSIIAFLMEQICELEQMHNDHRNIIQALSTYYRDNLEFLKELYIKLDKSSGDQKYIKLLNNALGIEIQSDNFVQIIELTEKEKKFYKNHKVPNHSTNEKSCRMTTDKIVQNIRNPYFVVSNLTRNQRKEEFIMSLLNESVELKYLAKIAAILNLDYNVEIIDMIHSHSNVATKTLSELVIQAVRSERKVYFACELFKFDCFDRDKLISMFHFLLKTKKYEMLINCLERAGRFLLAREYSSGGNEDIIKLLLYLNTRSSDVGVNERRAIRNCLERIVKTSDELDSSDVRNFMEFLVGKCKLIEDGEPVLEFDISDKLAVLFETNKLFLFTYLLDLWSFPVPIKLAKIFIFFGFNIDLVQSCISICMERDEKHKAISYAKLYGCMLSVSMARDLGLSAKIDSFVKKIFFSSNGNDVCKIYLVCEFLSPFPASIKTSCANLMRDFVEMNDEKDLKVHFVNFCRVNNIETDDV</sequence>